<dbReference type="SMART" id="SM00448">
    <property type="entry name" value="REC"/>
    <property type="match status" value="1"/>
</dbReference>
<sequence length="166" mass="18698">MQLRDARFLVVDDHQPMREILKSLLYGLGARQVQEARDAAEAFDILRYTVFDILLTDYDMEGATGVQLARRLRRTEGNANRRIPIIMVTGRAEGPVIIQARDAGVDEYLVKPLTTVGLCQKIEAVLARRRPFIDSTAYVGPDRRRRAAEFAGPERRQAAMAGARRS</sequence>
<name>A0A328APU0_9CAUL</name>
<dbReference type="GO" id="GO:0000160">
    <property type="term" value="P:phosphorelay signal transduction system"/>
    <property type="evidence" value="ECO:0007669"/>
    <property type="project" value="InterPro"/>
</dbReference>
<dbReference type="PANTHER" id="PTHR44591:SF3">
    <property type="entry name" value="RESPONSE REGULATORY DOMAIN-CONTAINING PROTEIN"/>
    <property type="match status" value="1"/>
</dbReference>
<dbReference type="PROSITE" id="PS50110">
    <property type="entry name" value="RESPONSE_REGULATORY"/>
    <property type="match status" value="1"/>
</dbReference>
<dbReference type="Proteomes" id="UP000249254">
    <property type="component" value="Unassembled WGS sequence"/>
</dbReference>
<proteinExistence type="predicted"/>
<dbReference type="AlphaFoldDB" id="A0A328APU0"/>
<gene>
    <name evidence="4" type="ORF">DJ017_10245</name>
</gene>
<evidence type="ECO:0000313" key="4">
    <source>
        <dbReference type="EMBL" id="RAK54878.1"/>
    </source>
</evidence>
<dbReference type="EMBL" id="QFYQ01000001">
    <property type="protein sequence ID" value="RAK54878.1"/>
    <property type="molecule type" value="Genomic_DNA"/>
</dbReference>
<dbReference type="InterPro" id="IPR011006">
    <property type="entry name" value="CheY-like_superfamily"/>
</dbReference>
<evidence type="ECO:0000256" key="2">
    <source>
        <dbReference type="PROSITE-ProRule" id="PRU00169"/>
    </source>
</evidence>
<comment type="caution">
    <text evidence="4">The sequence shown here is derived from an EMBL/GenBank/DDBJ whole genome shotgun (WGS) entry which is preliminary data.</text>
</comment>
<dbReference type="Pfam" id="PF00072">
    <property type="entry name" value="Response_reg"/>
    <property type="match status" value="1"/>
</dbReference>
<evidence type="ECO:0000259" key="3">
    <source>
        <dbReference type="PROSITE" id="PS50110"/>
    </source>
</evidence>
<evidence type="ECO:0000313" key="5">
    <source>
        <dbReference type="Proteomes" id="UP000249254"/>
    </source>
</evidence>
<reference evidence="5" key="1">
    <citation type="submission" date="2018-05" db="EMBL/GenBank/DDBJ databases">
        <authorList>
            <person name="Li X."/>
        </authorList>
    </citation>
    <scope>NUCLEOTIDE SEQUENCE [LARGE SCALE GENOMIC DNA]</scope>
    <source>
        <strain evidence="5">LX32</strain>
    </source>
</reference>
<feature type="modified residue" description="4-aspartylphosphate" evidence="2">
    <location>
        <position position="57"/>
    </location>
</feature>
<accession>A0A328APU0</accession>
<keyword evidence="1 2" id="KW-0597">Phosphoprotein</keyword>
<dbReference type="PANTHER" id="PTHR44591">
    <property type="entry name" value="STRESS RESPONSE REGULATOR PROTEIN 1"/>
    <property type="match status" value="1"/>
</dbReference>
<dbReference type="InterPro" id="IPR050595">
    <property type="entry name" value="Bact_response_regulator"/>
</dbReference>
<dbReference type="RefSeq" id="WP_111528628.1">
    <property type="nucleotide sequence ID" value="NZ_JBHRSG010000004.1"/>
</dbReference>
<dbReference type="InterPro" id="IPR001789">
    <property type="entry name" value="Sig_transdc_resp-reg_receiver"/>
</dbReference>
<dbReference type="OrthoDB" id="9786548at2"/>
<dbReference type="Gene3D" id="3.40.50.2300">
    <property type="match status" value="1"/>
</dbReference>
<keyword evidence="5" id="KW-1185">Reference proteome</keyword>
<dbReference type="SUPFAM" id="SSF52172">
    <property type="entry name" value="CheY-like"/>
    <property type="match status" value="1"/>
</dbReference>
<protein>
    <submittedName>
        <fullName evidence="4">Response regulator</fullName>
    </submittedName>
</protein>
<feature type="domain" description="Response regulatory" evidence="3">
    <location>
        <begin position="7"/>
        <end position="126"/>
    </location>
</feature>
<evidence type="ECO:0000256" key="1">
    <source>
        <dbReference type="ARBA" id="ARBA00022553"/>
    </source>
</evidence>
<organism evidence="4 5">
    <name type="scientific">Phenylobacterium soli</name>
    <dbReference type="NCBI Taxonomy" id="2170551"/>
    <lineage>
        <taxon>Bacteria</taxon>
        <taxon>Pseudomonadati</taxon>
        <taxon>Pseudomonadota</taxon>
        <taxon>Alphaproteobacteria</taxon>
        <taxon>Caulobacterales</taxon>
        <taxon>Caulobacteraceae</taxon>
        <taxon>Phenylobacterium</taxon>
    </lineage>
</organism>